<evidence type="ECO:0000313" key="2">
    <source>
        <dbReference type="Proteomes" id="UP000464314"/>
    </source>
</evidence>
<dbReference type="AlphaFoldDB" id="A0A6P1TR41"/>
<organism evidence="1 2">
    <name type="scientific">Anaerocolumna sedimenticola</name>
    <dbReference type="NCBI Taxonomy" id="2696063"/>
    <lineage>
        <taxon>Bacteria</taxon>
        <taxon>Bacillati</taxon>
        <taxon>Bacillota</taxon>
        <taxon>Clostridia</taxon>
        <taxon>Lachnospirales</taxon>
        <taxon>Lachnospiraceae</taxon>
        <taxon>Anaerocolumna</taxon>
    </lineage>
</organism>
<dbReference type="RefSeq" id="WP_161839540.1">
    <property type="nucleotide sequence ID" value="NZ_CP048000.1"/>
</dbReference>
<dbReference type="Gene3D" id="3.30.360.10">
    <property type="entry name" value="Dihydrodipicolinate Reductase, domain 2"/>
    <property type="match status" value="1"/>
</dbReference>
<dbReference type="Proteomes" id="UP000464314">
    <property type="component" value="Chromosome"/>
</dbReference>
<reference evidence="1 2" key="1">
    <citation type="submission" date="2020-01" db="EMBL/GenBank/DDBJ databases">
        <title>Genome analysis of Anaerocolumna sp. CBA3638.</title>
        <authorList>
            <person name="Kim J."/>
            <person name="Roh S.W."/>
        </authorList>
    </citation>
    <scope>NUCLEOTIDE SEQUENCE [LARGE SCALE GENOMIC DNA]</scope>
    <source>
        <strain evidence="1 2">CBA3638</strain>
    </source>
</reference>
<gene>
    <name evidence="1" type="ORF">Ana3638_19660</name>
</gene>
<evidence type="ECO:0000313" key="1">
    <source>
        <dbReference type="EMBL" id="QHQ62719.1"/>
    </source>
</evidence>
<keyword evidence="2" id="KW-1185">Reference proteome</keyword>
<protein>
    <submittedName>
        <fullName evidence="1">Uncharacterized protein</fullName>
    </submittedName>
</protein>
<proteinExistence type="predicted"/>
<dbReference type="KEGG" id="anr:Ana3638_19660"/>
<name>A0A6P1TR41_9FIRM</name>
<sequence length="72" mass="8639">MIYDLKGNEIETYSEEGRINGYEFQAYEVNSCLRAGQMKSKRNHFLYRILDIRLIMDGIRKDWGLKYLQEVD</sequence>
<accession>A0A6P1TR41</accession>
<dbReference type="EMBL" id="CP048000">
    <property type="protein sequence ID" value="QHQ62719.1"/>
    <property type="molecule type" value="Genomic_DNA"/>
</dbReference>